<reference evidence="2" key="1">
    <citation type="submission" date="2018-05" db="EMBL/GenBank/DDBJ databases">
        <authorList>
            <person name="Lanie J.A."/>
            <person name="Ng W.-L."/>
            <person name="Kazmierczak K.M."/>
            <person name="Andrzejewski T.M."/>
            <person name="Davidsen T.M."/>
            <person name="Wayne K.J."/>
            <person name="Tettelin H."/>
            <person name="Glass J.I."/>
            <person name="Rusch D."/>
            <person name="Podicherti R."/>
            <person name="Tsui H.-C.T."/>
            <person name="Winkler M.E."/>
        </authorList>
    </citation>
    <scope>NUCLEOTIDE SEQUENCE</scope>
</reference>
<dbReference type="AlphaFoldDB" id="A0A381RX22"/>
<name>A0A381RX22_9ZZZZ</name>
<gene>
    <name evidence="2" type="ORF">METZ01_LOCUS49250</name>
</gene>
<evidence type="ECO:0000313" key="2">
    <source>
        <dbReference type="EMBL" id="SUZ96396.1"/>
    </source>
</evidence>
<evidence type="ECO:0000256" key="1">
    <source>
        <dbReference type="SAM" id="MobiDB-lite"/>
    </source>
</evidence>
<feature type="region of interest" description="Disordered" evidence="1">
    <location>
        <begin position="56"/>
        <end position="79"/>
    </location>
</feature>
<evidence type="ECO:0008006" key="3">
    <source>
        <dbReference type="Google" id="ProtNLM"/>
    </source>
</evidence>
<sequence length="1120" mass="123911">MEGYLHECLELLHRAGDDVGRRRKVIQRPRAWSLLPFEWRALAFLAANKAAPEAIGIEAGPGRSPSQPQRIGRRGGRGKVRSIDDRLAGPFDVLASDEPAAYKLAVLCAHKGKPGASWDASLDSQMSALRSVCEKGIHPVWIRLAREAPLLAEMAQFPVIEAENRDFDSGDWVKAACFDPLDRGSLREWLSMELPFATNSEQDHALQSIRQDLAGGRARPDMWIRWMRPSLRGLSGEGALLEGILLASASKDAAREVLGSLKGEGPGELASRHSMLIGIRSGELSEWRACANQEEDDGLSEALRVAAWRNVEDCAVEVSAKDLLNGAEVLSRVGESLPNTLRWRVASDLVSQSMASEALGFAEGAVFSVGEHASTALDILAEVESESLNRALCESITSMDEDSLLMVMRHEEASIQIRLQAASKLWESGSIRHTDEILNMFTEAADIESLVAAFESDSSLSRAYPHRVLLSWHLLPGSSRTDRDSLTELRKTSLKSIDESAGDDVLSDASVALISLLDGLPRDMDSVHGKLDSDGLRSLNEVRRALSPDGDGVVRESKIGNLRDSIQRADLTHLERRLFDALIVALLLNRAAMDLQIGAGERESRAVQSLSRLCGDPSVAMRTIAAVTNLVIEHNLGVIALEDWYREHDKSGPEFQIVRAAILRDSGDRLNAARAYKDAAMKLRLDFERSALVLRKSLIEFAHAAGWGEAVSLIDAHPALSSSVSKRFKLYLRTCKDHDDGNTNDSSTRLIEFAAREEELTRNGSQESIRARRVEVLEGLYRYPDEHGLPPDPFQGRVRAALQEVRTSETSKQTDLERRFIIEMRGKKDPREITILAMEVADTDPINGLRMLEKAITSGELGPKEADTLKKSQRALFASHSGAIPVEQRRTLRSLFLKPLIMVDTNILIEALKDDLLKELSADSLGSLNWTVERAFHWMLRRRAGEGRVLLHIPPAARGEFMHRAKSPESVLRLFSDTYIDKAVWTEVVNDAFLKQRTDAICEAFDSWRNPTLGDIGDEIDLEDFLLAHREVFQLIDEQKRKGGKSPMRTSIKGEGIYPEKGDRDIMQDAAALASTSISDVGSVLVATRDSDFRLVSRALEEEYGFGVVGDAQQLNDRVL</sequence>
<proteinExistence type="predicted"/>
<dbReference type="EMBL" id="UINC01002412">
    <property type="protein sequence ID" value="SUZ96396.1"/>
    <property type="molecule type" value="Genomic_DNA"/>
</dbReference>
<protein>
    <recommendedName>
        <fullName evidence="3">PIN domain-containing protein</fullName>
    </recommendedName>
</protein>
<organism evidence="2">
    <name type="scientific">marine metagenome</name>
    <dbReference type="NCBI Taxonomy" id="408172"/>
    <lineage>
        <taxon>unclassified sequences</taxon>
        <taxon>metagenomes</taxon>
        <taxon>ecological metagenomes</taxon>
    </lineage>
</organism>
<accession>A0A381RX22</accession>